<dbReference type="EMBL" id="JACHEB010000011">
    <property type="protein sequence ID" value="MBB5330699.1"/>
    <property type="molecule type" value="Genomic_DNA"/>
</dbReference>
<feature type="transmembrane region" description="Helical" evidence="1">
    <location>
        <begin position="99"/>
        <end position="121"/>
    </location>
</feature>
<dbReference type="AlphaFoldDB" id="A0A9X0U5M8"/>
<feature type="transmembrane region" description="Helical" evidence="1">
    <location>
        <begin position="128"/>
        <end position="144"/>
    </location>
</feature>
<protein>
    <submittedName>
        <fullName evidence="3">Transporter family protein</fullName>
    </submittedName>
</protein>
<feature type="transmembrane region" description="Helical" evidence="1">
    <location>
        <begin position="12"/>
        <end position="29"/>
    </location>
</feature>
<dbReference type="GO" id="GO:0016020">
    <property type="term" value="C:membrane"/>
    <property type="evidence" value="ECO:0007669"/>
    <property type="project" value="InterPro"/>
</dbReference>
<proteinExistence type="predicted"/>
<organism evidence="3 4">
    <name type="scientific">Tunturiibacter gelidiferens</name>
    <dbReference type="NCBI Taxonomy" id="3069689"/>
    <lineage>
        <taxon>Bacteria</taxon>
        <taxon>Pseudomonadati</taxon>
        <taxon>Acidobacteriota</taxon>
        <taxon>Terriglobia</taxon>
        <taxon>Terriglobales</taxon>
        <taxon>Acidobacteriaceae</taxon>
        <taxon>Tunturiibacter</taxon>
    </lineage>
</organism>
<comment type="caution">
    <text evidence="3">The sequence shown here is derived from an EMBL/GenBank/DDBJ whole genome shotgun (WGS) entry which is preliminary data.</text>
</comment>
<dbReference type="RefSeq" id="WP_183980381.1">
    <property type="nucleotide sequence ID" value="NZ_JACHEB010000011.1"/>
</dbReference>
<name>A0A9X0U5M8_9BACT</name>
<evidence type="ECO:0000256" key="1">
    <source>
        <dbReference type="SAM" id="Phobius"/>
    </source>
</evidence>
<feature type="domain" description="EamA" evidence="2">
    <location>
        <begin position="12"/>
        <end position="144"/>
    </location>
</feature>
<dbReference type="InterPro" id="IPR037185">
    <property type="entry name" value="EmrE-like"/>
</dbReference>
<accession>A0A9X0U5M8</accession>
<keyword evidence="1" id="KW-0812">Transmembrane</keyword>
<evidence type="ECO:0000259" key="2">
    <source>
        <dbReference type="Pfam" id="PF00892"/>
    </source>
</evidence>
<dbReference type="Pfam" id="PF00892">
    <property type="entry name" value="EamA"/>
    <property type="match status" value="1"/>
</dbReference>
<keyword evidence="1" id="KW-1133">Transmembrane helix</keyword>
<keyword evidence="1" id="KW-0472">Membrane</keyword>
<dbReference type="SUPFAM" id="SSF103481">
    <property type="entry name" value="Multidrug resistance efflux transporter EmrE"/>
    <property type="match status" value="1"/>
</dbReference>
<evidence type="ECO:0000313" key="4">
    <source>
        <dbReference type="Proteomes" id="UP000535182"/>
    </source>
</evidence>
<gene>
    <name evidence="3" type="ORF">HDF14_004335</name>
</gene>
<dbReference type="Proteomes" id="UP000535182">
    <property type="component" value="Unassembled WGS sequence"/>
</dbReference>
<keyword evidence="4" id="KW-1185">Reference proteome</keyword>
<reference evidence="3 4" key="1">
    <citation type="submission" date="2020-08" db="EMBL/GenBank/DDBJ databases">
        <title>Genomic Encyclopedia of Type Strains, Phase IV (KMG-V): Genome sequencing to study the core and pangenomes of soil and plant-associated prokaryotes.</title>
        <authorList>
            <person name="Whitman W."/>
        </authorList>
    </citation>
    <scope>NUCLEOTIDE SEQUENCE [LARGE SCALE GENOMIC DNA]</scope>
    <source>
        <strain evidence="3 4">X5P2</strain>
    </source>
</reference>
<sequence length="145" mass="15789">MSLLKQMRNASWFWYSMICVLCWGAWALLSKLGSQEIPPDTMQFLFTIGTVPVGLVLLIARRGKLEKSPRGIAYGILNGVLSGIGGLALFAAYHTNGNTTLITAAAALYPMITVVLAITILRERFRPIQALGLFFAAIAIVIFSL</sequence>
<evidence type="ECO:0000313" key="3">
    <source>
        <dbReference type="EMBL" id="MBB5330699.1"/>
    </source>
</evidence>
<feature type="transmembrane region" description="Helical" evidence="1">
    <location>
        <begin position="41"/>
        <end position="60"/>
    </location>
</feature>
<dbReference type="InterPro" id="IPR000620">
    <property type="entry name" value="EamA_dom"/>
</dbReference>
<feature type="transmembrane region" description="Helical" evidence="1">
    <location>
        <begin position="72"/>
        <end position="93"/>
    </location>
</feature>